<evidence type="ECO:0000256" key="12">
    <source>
        <dbReference type="SAM" id="MobiDB-lite"/>
    </source>
</evidence>
<evidence type="ECO:0000256" key="8">
    <source>
        <dbReference type="ARBA" id="ARBA00023128"/>
    </source>
</evidence>
<keyword evidence="5 10" id="KW-0375">Hydrogen ion transport</keyword>
<comment type="subcellular location">
    <subcellularLocation>
        <location evidence="1 10">Mitochondrion inner membrane</location>
    </subcellularLocation>
</comment>
<sequence>MAAKRPIIKAIEWTKIAERVSDAQKSKFVAFRVKSDGYLRRVSANPENAPKLDWAYYKKNVPIPGLVDAFQKQYESLQIPVPADTLTSTIDSQEKEIRDAVAKFKAESDERIVKMKAEVTRIQGLLPYEQMTMEDFAEAHPEEALDPINRPTLWPHEPEDQIGYKPDDKGAH</sequence>
<evidence type="ECO:0000256" key="11">
    <source>
        <dbReference type="SAM" id="Coils"/>
    </source>
</evidence>
<dbReference type="Pfam" id="PF05873">
    <property type="entry name" value="Mt_ATP-synt_D"/>
    <property type="match status" value="1"/>
</dbReference>
<evidence type="ECO:0000256" key="7">
    <source>
        <dbReference type="ARBA" id="ARBA00023065"/>
    </source>
</evidence>
<dbReference type="InterPro" id="IPR008689">
    <property type="entry name" value="ATP_synth_F0_dsu_mt"/>
</dbReference>
<evidence type="ECO:0000256" key="9">
    <source>
        <dbReference type="ARBA" id="ARBA00023136"/>
    </source>
</evidence>
<keyword evidence="3 10" id="KW-0813">Transport</keyword>
<accession>A0ABN7BID5</accession>
<dbReference type="PANTHER" id="PTHR12700">
    <property type="entry name" value="ATP SYNTHASE SUBUNIT D, MITOCHONDRIAL"/>
    <property type="match status" value="1"/>
</dbReference>
<feature type="coiled-coil region" evidence="11">
    <location>
        <begin position="83"/>
        <end position="110"/>
    </location>
</feature>
<feature type="region of interest" description="Disordered" evidence="12">
    <location>
        <begin position="139"/>
        <end position="172"/>
    </location>
</feature>
<keyword evidence="4" id="KW-0138">CF(0)</keyword>
<gene>
    <name evidence="13" type="ORF">NTJ_15831</name>
</gene>
<organism evidence="13 14">
    <name type="scientific">Nesidiocoris tenuis</name>
    <dbReference type="NCBI Taxonomy" id="355587"/>
    <lineage>
        <taxon>Eukaryota</taxon>
        <taxon>Metazoa</taxon>
        <taxon>Ecdysozoa</taxon>
        <taxon>Arthropoda</taxon>
        <taxon>Hexapoda</taxon>
        <taxon>Insecta</taxon>
        <taxon>Pterygota</taxon>
        <taxon>Neoptera</taxon>
        <taxon>Paraneoptera</taxon>
        <taxon>Hemiptera</taxon>
        <taxon>Heteroptera</taxon>
        <taxon>Panheteroptera</taxon>
        <taxon>Cimicomorpha</taxon>
        <taxon>Miridae</taxon>
        <taxon>Dicyphina</taxon>
        <taxon>Nesidiocoris</taxon>
    </lineage>
</organism>
<evidence type="ECO:0000256" key="10">
    <source>
        <dbReference type="PIRNR" id="PIRNR005514"/>
    </source>
</evidence>
<keyword evidence="14" id="KW-1185">Reference proteome</keyword>
<keyword evidence="8 10" id="KW-0496">Mitochondrion</keyword>
<dbReference type="EMBL" id="AP028923">
    <property type="protein sequence ID" value="BET03013.1"/>
    <property type="molecule type" value="Genomic_DNA"/>
</dbReference>
<evidence type="ECO:0000313" key="13">
    <source>
        <dbReference type="EMBL" id="BET03013.1"/>
    </source>
</evidence>
<dbReference type="Proteomes" id="UP001307889">
    <property type="component" value="Chromosome 15"/>
</dbReference>
<dbReference type="SUPFAM" id="SSF161065">
    <property type="entry name" value="ATP synthase D chain-like"/>
    <property type="match status" value="1"/>
</dbReference>
<evidence type="ECO:0000256" key="2">
    <source>
        <dbReference type="ARBA" id="ARBA00006842"/>
    </source>
</evidence>
<name>A0ABN7BID5_9HEMI</name>
<keyword evidence="11" id="KW-0175">Coiled coil</keyword>
<evidence type="ECO:0000256" key="5">
    <source>
        <dbReference type="ARBA" id="ARBA00022781"/>
    </source>
</evidence>
<evidence type="ECO:0000256" key="3">
    <source>
        <dbReference type="ARBA" id="ARBA00022448"/>
    </source>
</evidence>
<evidence type="ECO:0000256" key="4">
    <source>
        <dbReference type="ARBA" id="ARBA00022547"/>
    </source>
</evidence>
<protein>
    <recommendedName>
        <fullName evidence="10">ATP synthase subunit d, mitochondrial</fullName>
    </recommendedName>
</protein>
<keyword evidence="6 10" id="KW-0999">Mitochondrion inner membrane</keyword>
<evidence type="ECO:0000256" key="6">
    <source>
        <dbReference type="ARBA" id="ARBA00022792"/>
    </source>
</evidence>
<comment type="function">
    <text evidence="10">Mitochondrial membrane ATP synthase (F(1)F(0) ATP synthase or Complex V) produces ATP from ADP in the presence of a proton gradient across the membrane which is generated by electron transport complexes of the respiratory chain. F-type ATPases consist of two structural domains, F(1) - containing the extramembraneous catalytic core, and F(0) - containing the membrane proton channel, linked together by a central stalk and a peripheral stalk. During catalysis, ATP synthesis in the catalytic domain of F(1) is coupled via a rotary mechanism of the central stalk subunits to proton translocation.</text>
</comment>
<dbReference type="PIRSF" id="PIRSF005514">
    <property type="entry name" value="ATPase_F0_D_mt"/>
    <property type="match status" value="1"/>
</dbReference>
<dbReference type="InterPro" id="IPR036228">
    <property type="entry name" value="ATP_synth_F0_dsu_sf_mt"/>
</dbReference>
<keyword evidence="7 10" id="KW-0406">Ion transport</keyword>
<proteinExistence type="inferred from homology"/>
<dbReference type="Gene3D" id="6.10.280.70">
    <property type="match status" value="1"/>
</dbReference>
<evidence type="ECO:0000256" key="1">
    <source>
        <dbReference type="ARBA" id="ARBA00004273"/>
    </source>
</evidence>
<reference evidence="13 14" key="1">
    <citation type="submission" date="2023-09" db="EMBL/GenBank/DDBJ databases">
        <title>Nesidiocoris tenuis whole genome shotgun sequence.</title>
        <authorList>
            <person name="Shibata T."/>
            <person name="Shimoda M."/>
            <person name="Kobayashi T."/>
            <person name="Uehara T."/>
        </authorList>
    </citation>
    <scope>NUCLEOTIDE SEQUENCE [LARGE SCALE GENOMIC DNA]</scope>
    <source>
        <strain evidence="13 14">Japan</strain>
    </source>
</reference>
<keyword evidence="9 10" id="KW-0472">Membrane</keyword>
<evidence type="ECO:0000313" key="14">
    <source>
        <dbReference type="Proteomes" id="UP001307889"/>
    </source>
</evidence>
<comment type="similarity">
    <text evidence="2 10">Belongs to the ATPase d subunit family.</text>
</comment>